<dbReference type="InParanoid" id="A4VE43"/>
<gene>
    <name evidence="1" type="ORF">TTHERM_00401929</name>
</gene>
<dbReference type="Proteomes" id="UP000009168">
    <property type="component" value="Unassembled WGS sequence"/>
</dbReference>
<dbReference type="GeneID" id="7839635"/>
<organism evidence="1 2">
    <name type="scientific">Tetrahymena thermophila (strain SB210)</name>
    <dbReference type="NCBI Taxonomy" id="312017"/>
    <lineage>
        <taxon>Eukaryota</taxon>
        <taxon>Sar</taxon>
        <taxon>Alveolata</taxon>
        <taxon>Ciliophora</taxon>
        <taxon>Intramacronucleata</taxon>
        <taxon>Oligohymenophorea</taxon>
        <taxon>Hymenostomatida</taxon>
        <taxon>Tetrahymenina</taxon>
        <taxon>Tetrahymenidae</taxon>
        <taxon>Tetrahymena</taxon>
    </lineage>
</organism>
<reference evidence="2" key="1">
    <citation type="journal article" date="2006" name="PLoS Biol.">
        <title>Macronuclear genome sequence of the ciliate Tetrahymena thermophila, a model eukaryote.</title>
        <authorList>
            <person name="Eisen J.A."/>
            <person name="Coyne R.S."/>
            <person name="Wu M."/>
            <person name="Wu D."/>
            <person name="Thiagarajan M."/>
            <person name="Wortman J.R."/>
            <person name="Badger J.H."/>
            <person name="Ren Q."/>
            <person name="Amedeo P."/>
            <person name="Jones K.M."/>
            <person name="Tallon L.J."/>
            <person name="Delcher A.L."/>
            <person name="Salzberg S.L."/>
            <person name="Silva J.C."/>
            <person name="Haas B.J."/>
            <person name="Majoros W.H."/>
            <person name="Farzad M."/>
            <person name="Carlton J.M."/>
            <person name="Smith R.K. Jr."/>
            <person name="Garg J."/>
            <person name="Pearlman R.E."/>
            <person name="Karrer K.M."/>
            <person name="Sun L."/>
            <person name="Manning G."/>
            <person name="Elde N.C."/>
            <person name="Turkewitz A.P."/>
            <person name="Asai D.J."/>
            <person name="Wilkes D.E."/>
            <person name="Wang Y."/>
            <person name="Cai H."/>
            <person name="Collins K."/>
            <person name="Stewart B.A."/>
            <person name="Lee S.R."/>
            <person name="Wilamowska K."/>
            <person name="Weinberg Z."/>
            <person name="Ruzzo W.L."/>
            <person name="Wloga D."/>
            <person name="Gaertig J."/>
            <person name="Frankel J."/>
            <person name="Tsao C.-C."/>
            <person name="Gorovsky M.A."/>
            <person name="Keeling P.J."/>
            <person name="Waller R.F."/>
            <person name="Patron N.J."/>
            <person name="Cherry J.M."/>
            <person name="Stover N.A."/>
            <person name="Krieger C.J."/>
            <person name="del Toro C."/>
            <person name="Ryder H.F."/>
            <person name="Williamson S.C."/>
            <person name="Barbeau R.A."/>
            <person name="Hamilton E.P."/>
            <person name="Orias E."/>
        </authorList>
    </citation>
    <scope>NUCLEOTIDE SEQUENCE [LARGE SCALE GENOMIC DNA]</scope>
    <source>
        <strain evidence="2">SB210</strain>
    </source>
</reference>
<dbReference type="AlphaFoldDB" id="A4VE43"/>
<evidence type="ECO:0000313" key="1">
    <source>
        <dbReference type="EMBL" id="EDK31798.1"/>
    </source>
</evidence>
<dbReference type="EMBL" id="GG662719">
    <property type="protein sequence ID" value="EDK31798.1"/>
    <property type="molecule type" value="Genomic_DNA"/>
</dbReference>
<evidence type="ECO:0000313" key="2">
    <source>
        <dbReference type="Proteomes" id="UP000009168"/>
    </source>
</evidence>
<protein>
    <submittedName>
        <fullName evidence="1">Uncharacterized protein</fullName>
    </submittedName>
</protein>
<accession>A4VE43</accession>
<proteinExistence type="predicted"/>
<sequence>MQNFIFYNQIPEEYKCQDCQEPILNPLECSFCLKKYCKDCTYQNHICTQQATKTEKIQKCFLSCSMKYLDRLKLIKSKCYNCSEIISLSSYKQHLQQCFNIKQASPDLSTVSERSIQIESEDFESESDFLLFSKNNIF</sequence>
<dbReference type="KEGG" id="tet:TTHERM_00401929"/>
<name>A4VE43_TETTS</name>
<dbReference type="RefSeq" id="XP_001470759.1">
    <property type="nucleotide sequence ID" value="XM_001470709.2"/>
</dbReference>
<keyword evidence="2" id="KW-1185">Reference proteome</keyword>
<dbReference type="HOGENOM" id="CLU_1859291_0_0_1"/>